<keyword evidence="2" id="KW-1185">Reference proteome</keyword>
<proteinExistence type="predicted"/>
<evidence type="ECO:0000313" key="1">
    <source>
        <dbReference type="EnsemblMetazoa" id="MESCA001083-PA"/>
    </source>
</evidence>
<dbReference type="HOGENOM" id="CLU_3379668_0_0_1"/>
<reference evidence="1" key="2">
    <citation type="submission" date="2015-06" db="UniProtKB">
        <authorList>
            <consortium name="EnsemblMetazoa"/>
        </authorList>
    </citation>
    <scope>IDENTIFICATION</scope>
</reference>
<name>T1GCR3_MEGSC</name>
<dbReference type="EMBL" id="CAQQ02020107">
    <property type="status" value="NOT_ANNOTATED_CDS"/>
    <property type="molecule type" value="Genomic_DNA"/>
</dbReference>
<dbReference type="AlphaFoldDB" id="T1GCR3"/>
<protein>
    <submittedName>
        <fullName evidence="1">Uncharacterized protein</fullName>
    </submittedName>
</protein>
<dbReference type="EnsemblMetazoa" id="MESCA001083-RA">
    <property type="protein sequence ID" value="MESCA001083-PA"/>
    <property type="gene ID" value="MESCA001083"/>
</dbReference>
<dbReference type="Proteomes" id="UP000015102">
    <property type="component" value="Unassembled WGS sequence"/>
</dbReference>
<sequence length="34" mass="3638">MDFKTLFLVFAAIISAFSVTVEAQTLFAEGANNA</sequence>
<reference evidence="2" key="1">
    <citation type="submission" date="2013-02" db="EMBL/GenBank/DDBJ databases">
        <authorList>
            <person name="Hughes D."/>
        </authorList>
    </citation>
    <scope>NUCLEOTIDE SEQUENCE</scope>
    <source>
        <strain>Durham</strain>
        <strain evidence="2">NC isolate 2 -- Noor lab</strain>
    </source>
</reference>
<accession>T1GCR3</accession>
<evidence type="ECO:0000313" key="2">
    <source>
        <dbReference type="Proteomes" id="UP000015102"/>
    </source>
</evidence>
<organism evidence="1 2">
    <name type="scientific">Megaselia scalaris</name>
    <name type="common">Humpbacked fly</name>
    <name type="synonym">Phora scalaris</name>
    <dbReference type="NCBI Taxonomy" id="36166"/>
    <lineage>
        <taxon>Eukaryota</taxon>
        <taxon>Metazoa</taxon>
        <taxon>Ecdysozoa</taxon>
        <taxon>Arthropoda</taxon>
        <taxon>Hexapoda</taxon>
        <taxon>Insecta</taxon>
        <taxon>Pterygota</taxon>
        <taxon>Neoptera</taxon>
        <taxon>Endopterygota</taxon>
        <taxon>Diptera</taxon>
        <taxon>Brachycera</taxon>
        <taxon>Muscomorpha</taxon>
        <taxon>Platypezoidea</taxon>
        <taxon>Phoridae</taxon>
        <taxon>Megaseliini</taxon>
        <taxon>Megaselia</taxon>
    </lineage>
</organism>